<evidence type="ECO:0000256" key="1">
    <source>
        <dbReference type="ARBA" id="ARBA00006484"/>
    </source>
</evidence>
<dbReference type="PRINTS" id="PR00080">
    <property type="entry name" value="SDRFAMILY"/>
</dbReference>
<evidence type="ECO:0000256" key="3">
    <source>
        <dbReference type="ARBA" id="ARBA00023002"/>
    </source>
</evidence>
<protein>
    <submittedName>
        <fullName evidence="6">NADP-dependent 3-hydroxy acid dehydrogenase YdfG</fullName>
    </submittedName>
</protein>
<comment type="similarity">
    <text evidence="1 4">Belongs to the short-chain dehydrogenases/reductases (SDR) family.</text>
</comment>
<reference evidence="6 7" key="1">
    <citation type="submission" date="2019-03" db="EMBL/GenBank/DDBJ databases">
        <title>Genomic Encyclopedia of Type Strains, Phase III (KMG-III): the genomes of soil and plant-associated and newly described type strains.</title>
        <authorList>
            <person name="Whitman W."/>
        </authorList>
    </citation>
    <scope>NUCLEOTIDE SEQUENCE [LARGE SCALE GENOMIC DNA]</scope>
    <source>
        <strain evidence="6 7">VKM Ac-2527</strain>
    </source>
</reference>
<keyword evidence="2" id="KW-0521">NADP</keyword>
<evidence type="ECO:0000256" key="2">
    <source>
        <dbReference type="ARBA" id="ARBA00022857"/>
    </source>
</evidence>
<dbReference type="PANTHER" id="PTHR43391">
    <property type="entry name" value="RETINOL DEHYDROGENASE-RELATED"/>
    <property type="match status" value="1"/>
</dbReference>
<dbReference type="RefSeq" id="WP_133798383.1">
    <property type="nucleotide sequence ID" value="NZ_SNWQ01000001.1"/>
</dbReference>
<dbReference type="SUPFAM" id="SSF51735">
    <property type="entry name" value="NAD(P)-binding Rossmann-fold domains"/>
    <property type="match status" value="1"/>
</dbReference>
<keyword evidence="7" id="KW-1185">Reference proteome</keyword>
<dbReference type="EMBL" id="SNWQ01000001">
    <property type="protein sequence ID" value="TDO54846.1"/>
    <property type="molecule type" value="Genomic_DNA"/>
</dbReference>
<dbReference type="Pfam" id="PF00106">
    <property type="entry name" value="adh_short"/>
    <property type="match status" value="1"/>
</dbReference>
<dbReference type="CDD" id="cd05233">
    <property type="entry name" value="SDR_c"/>
    <property type="match status" value="1"/>
</dbReference>
<dbReference type="InterPro" id="IPR036291">
    <property type="entry name" value="NAD(P)-bd_dom_sf"/>
</dbReference>
<evidence type="ECO:0000256" key="4">
    <source>
        <dbReference type="RuleBase" id="RU000363"/>
    </source>
</evidence>
<dbReference type="AlphaFoldDB" id="A0A4R6KQ71"/>
<dbReference type="Proteomes" id="UP000295388">
    <property type="component" value="Unassembled WGS sequence"/>
</dbReference>
<dbReference type="PANTHER" id="PTHR43391:SF14">
    <property type="entry name" value="DEHYDROGENASE_REDUCTASE SDR FAMILY PROTEIN 7-LIKE"/>
    <property type="match status" value="1"/>
</dbReference>
<comment type="caution">
    <text evidence="6">The sequence shown here is derived from an EMBL/GenBank/DDBJ whole genome shotgun (WGS) entry which is preliminary data.</text>
</comment>
<proteinExistence type="inferred from homology"/>
<sequence length="304" mass="32589">MSRVLVTGGASGLGLALVRQFVAEGHQVLSTDVHADASAPDGGQYLRLNVRSADDWAAAVAWCEETWGGLDILVNNAGIATGGRIDVESLDEWDRVVDINLMGVVRGCRAFTPVFKRQRSGQIVNTASAAGLVHPPMMSSYNTVKAGVVALSETLSHELSPYGVSVSVVCPSFFRTNLGDSIQGDDAAMGATARQLIEKSPRTADEIAAGVIAGVKKKQFLIIPDRPALLAWRTKRFARPLYDRQMRKIAERARDKADAQVQSAREQQAQPAQEQHVQSGRERQGGDTDQGTGEVAQVPSAGEQ</sequence>
<dbReference type="GO" id="GO:0016491">
    <property type="term" value="F:oxidoreductase activity"/>
    <property type="evidence" value="ECO:0007669"/>
    <property type="project" value="UniProtKB-KW"/>
</dbReference>
<evidence type="ECO:0000256" key="5">
    <source>
        <dbReference type="SAM" id="MobiDB-lite"/>
    </source>
</evidence>
<keyword evidence="3" id="KW-0560">Oxidoreductase</keyword>
<dbReference type="InterPro" id="IPR002347">
    <property type="entry name" value="SDR_fam"/>
</dbReference>
<feature type="region of interest" description="Disordered" evidence="5">
    <location>
        <begin position="253"/>
        <end position="304"/>
    </location>
</feature>
<organism evidence="6 7">
    <name type="scientific">Kribbella caucasensis</name>
    <dbReference type="NCBI Taxonomy" id="2512215"/>
    <lineage>
        <taxon>Bacteria</taxon>
        <taxon>Bacillati</taxon>
        <taxon>Actinomycetota</taxon>
        <taxon>Actinomycetes</taxon>
        <taxon>Propionibacteriales</taxon>
        <taxon>Kribbellaceae</taxon>
        <taxon>Kribbella</taxon>
    </lineage>
</organism>
<evidence type="ECO:0000313" key="7">
    <source>
        <dbReference type="Proteomes" id="UP000295388"/>
    </source>
</evidence>
<evidence type="ECO:0000313" key="6">
    <source>
        <dbReference type="EMBL" id="TDO54846.1"/>
    </source>
</evidence>
<accession>A0A4R6KQ71</accession>
<dbReference type="OrthoDB" id="9775296at2"/>
<dbReference type="Gene3D" id="3.40.50.720">
    <property type="entry name" value="NAD(P)-binding Rossmann-like Domain"/>
    <property type="match status" value="1"/>
</dbReference>
<feature type="compositionally biased region" description="Low complexity" evidence="5">
    <location>
        <begin position="262"/>
        <end position="278"/>
    </location>
</feature>
<gene>
    <name evidence="6" type="ORF">EV643_101637</name>
</gene>
<name>A0A4R6KQ71_9ACTN</name>
<dbReference type="PRINTS" id="PR00081">
    <property type="entry name" value="GDHRDH"/>
</dbReference>